<reference evidence="2 3" key="1">
    <citation type="submission" date="2014-02" db="EMBL/GenBank/DDBJ databases">
        <title>The Genome Sequence of Trichophyton interdigitale MR816.</title>
        <authorList>
            <consortium name="The Broad Institute Genomics Platform"/>
            <person name="Cuomo C.A."/>
            <person name="White T.C."/>
            <person name="Graser Y."/>
            <person name="Martinez-Rossi N."/>
            <person name="Heitman J."/>
            <person name="Young S.K."/>
            <person name="Zeng Q."/>
            <person name="Gargeya S."/>
            <person name="Abouelleil A."/>
            <person name="Alvarado L."/>
            <person name="Chapman S.B."/>
            <person name="Gainer-Dewar J."/>
            <person name="Goldberg J."/>
            <person name="Griggs A."/>
            <person name="Gujja S."/>
            <person name="Hansen M."/>
            <person name="Howarth C."/>
            <person name="Imamovic A."/>
            <person name="Larimer J."/>
            <person name="Martinez D."/>
            <person name="Murphy C."/>
            <person name="Pearson M.D."/>
            <person name="Persinoti G."/>
            <person name="Poon T."/>
            <person name="Priest M."/>
            <person name="Roberts A.D."/>
            <person name="Saif S."/>
            <person name="Shea T.D."/>
            <person name="Sykes S.N."/>
            <person name="Wortman J."/>
            <person name="Nusbaum C."/>
            <person name="Birren B."/>
        </authorList>
    </citation>
    <scope>NUCLEOTIDE SEQUENCE [LARGE SCALE GENOMIC DNA]</scope>
    <source>
        <strain evidence="2 3">MR816</strain>
    </source>
</reference>
<dbReference type="InterPro" id="IPR007681">
    <property type="entry name" value="Mog1"/>
</dbReference>
<name>A0A059J276_TRIIM</name>
<organism evidence="2 3">
    <name type="scientific">Trichophyton interdigitale (strain MR816)</name>
    <dbReference type="NCBI Taxonomy" id="1215338"/>
    <lineage>
        <taxon>Eukaryota</taxon>
        <taxon>Fungi</taxon>
        <taxon>Dikarya</taxon>
        <taxon>Ascomycota</taxon>
        <taxon>Pezizomycotina</taxon>
        <taxon>Eurotiomycetes</taxon>
        <taxon>Eurotiomycetidae</taxon>
        <taxon>Onygenales</taxon>
        <taxon>Arthrodermataceae</taxon>
        <taxon>Trichophyton</taxon>
    </lineage>
</organism>
<dbReference type="GO" id="GO:0031267">
    <property type="term" value="F:small GTPase binding"/>
    <property type="evidence" value="ECO:0007669"/>
    <property type="project" value="TreeGrafter"/>
</dbReference>
<dbReference type="Proteomes" id="UP000024533">
    <property type="component" value="Unassembled WGS sequence"/>
</dbReference>
<dbReference type="GO" id="GO:0005085">
    <property type="term" value="F:guanyl-nucleotide exchange factor activity"/>
    <property type="evidence" value="ECO:0007669"/>
    <property type="project" value="TreeGrafter"/>
</dbReference>
<dbReference type="EMBL" id="AOKY01000432">
    <property type="protein sequence ID" value="KDB21597.1"/>
    <property type="molecule type" value="Genomic_DNA"/>
</dbReference>
<feature type="compositionally biased region" description="Polar residues" evidence="1">
    <location>
        <begin position="36"/>
        <end position="54"/>
    </location>
</feature>
<dbReference type="GO" id="GO:0005634">
    <property type="term" value="C:nucleus"/>
    <property type="evidence" value="ECO:0007669"/>
    <property type="project" value="TreeGrafter"/>
</dbReference>
<sequence length="462" mass="50428">MSVPDTSPPSWDLTPAISLLHSFSLEGCQHERPASPKQTANGPINHPTFASNTLGDAESEKGAQPKLGDFGALFTFLSQTTPPKLGTVSNNTATHASSGKKAVLETAAVLKHQLERTRSPTKKVILKRDVPKIINSAGLSVPPAPASGTALISPKSILRRPPATTDSAIVVAEAVPSAPKGKRIVGSIIHIEPLLTGSTIQRQQALVSLLQEKHAKVRNSLNHENLRECLCRPLKTALAGIHVFVDMSNIMVGFHDCIKKSREIPLTTRVRRLPLSFQNFALVLERARPVSKRVLVGSDRYPAIDEAETLGYEANILERVHKAKPSSPRKKKLSGGGGGDKASRRALYDQSSSSETNTQASSERWVEQAVDEILHLKILESIVDTDTPSTIVLATGDAAQAEYSDGFLKMVDRALSKGWYVELVSFSSITSRAYTRKSFRDKWGSRFRIFELDLYAEYLLDL</sequence>
<evidence type="ECO:0008006" key="4">
    <source>
        <dbReference type="Google" id="ProtNLM"/>
    </source>
</evidence>
<dbReference type="OMA" id="FRDKWGS"/>
<feature type="compositionally biased region" description="Low complexity" evidence="1">
    <location>
        <begin position="350"/>
        <end position="362"/>
    </location>
</feature>
<dbReference type="PANTHER" id="PTHR15837">
    <property type="entry name" value="RAN GUANINE NUCLEOTIDE RELEASE FACTOR"/>
    <property type="match status" value="1"/>
</dbReference>
<dbReference type="HOGENOM" id="CLU_023133_1_0_1"/>
<accession>A0A059J276</accession>
<dbReference type="AlphaFoldDB" id="A0A059J276"/>
<dbReference type="STRING" id="1215338.A0A059J276"/>
<dbReference type="CDD" id="cd18724">
    <property type="entry name" value="PIN_LabA-like"/>
    <property type="match status" value="1"/>
</dbReference>
<feature type="compositionally biased region" description="Basic residues" evidence="1">
    <location>
        <begin position="321"/>
        <end position="333"/>
    </location>
</feature>
<evidence type="ECO:0000256" key="1">
    <source>
        <dbReference type="SAM" id="MobiDB-lite"/>
    </source>
</evidence>
<proteinExistence type="predicted"/>
<dbReference type="GO" id="GO:0006606">
    <property type="term" value="P:protein import into nucleus"/>
    <property type="evidence" value="ECO:0007669"/>
    <property type="project" value="TreeGrafter"/>
</dbReference>
<gene>
    <name evidence="2" type="ORF">H109_06474</name>
</gene>
<protein>
    <recommendedName>
        <fullName evidence="4">NYN domain-containing protein</fullName>
    </recommendedName>
</protein>
<dbReference type="PANTHER" id="PTHR15837:SF5">
    <property type="entry name" value="NYN DOMAIN-CONTAINING PROTEIN"/>
    <property type="match status" value="1"/>
</dbReference>
<keyword evidence="3" id="KW-1185">Reference proteome</keyword>
<comment type="caution">
    <text evidence="2">The sequence shown here is derived from an EMBL/GenBank/DDBJ whole genome shotgun (WGS) entry which is preliminary data.</text>
</comment>
<dbReference type="OrthoDB" id="5590473at2759"/>
<evidence type="ECO:0000313" key="3">
    <source>
        <dbReference type="Proteomes" id="UP000024533"/>
    </source>
</evidence>
<feature type="region of interest" description="Disordered" evidence="1">
    <location>
        <begin position="30"/>
        <end position="64"/>
    </location>
</feature>
<evidence type="ECO:0000313" key="2">
    <source>
        <dbReference type="EMBL" id="KDB21597.1"/>
    </source>
</evidence>
<feature type="region of interest" description="Disordered" evidence="1">
    <location>
        <begin position="321"/>
        <end position="362"/>
    </location>
</feature>